<evidence type="ECO:0000256" key="1">
    <source>
        <dbReference type="ARBA" id="ARBA00022741"/>
    </source>
</evidence>
<name>A0A1H8PSN0_9EURY</name>
<dbReference type="EC" id="3.6.1.15" evidence="4"/>
<feature type="domain" description="AAA+ ATPase" evidence="5">
    <location>
        <begin position="1"/>
        <end position="176"/>
    </location>
</feature>
<comment type="similarity">
    <text evidence="4">Belongs to the THEP1 NTPase family.</text>
</comment>
<proteinExistence type="inferred from homology"/>
<comment type="function">
    <text evidence="4">Has nucleotide phosphatase activity towards ATP, GTP, CTP, TTP and UTP. May hydrolyze nucleoside diphosphates with lower efficiency.</text>
</comment>
<dbReference type="Gene3D" id="3.40.50.300">
    <property type="entry name" value="P-loop containing nucleotide triphosphate hydrolases"/>
    <property type="match status" value="1"/>
</dbReference>
<evidence type="ECO:0000259" key="5">
    <source>
        <dbReference type="SMART" id="SM00382"/>
    </source>
</evidence>
<sequence>MPNNFLVTGQPRSGKTTVVQKTVELLRSNGLVVGGVFCPEVRLRGERVGFEIEDVLSGETRTLAHVDRDWGPSVGKYRVAVQEVDELCEQAFSRASTEADVLVVDEIAPMEVHSDVFVRRVEAALDDEKPLVAAIHERATDGFVGEVKRRDDVELFAVSAQTREALPGRIDALVGDCLE</sequence>
<protein>
    <recommendedName>
        <fullName evidence="4">Nucleoside-triphosphatase SAMN04487948_102474</fullName>
        <shortName evidence="4">NTPase</shortName>
        <ecNumber evidence="4">3.6.1.15</ecNumber>
    </recommendedName>
    <alternativeName>
        <fullName evidence="4">Nucleoside triphosphate phosphohydrolase</fullName>
    </alternativeName>
</protein>
<dbReference type="Proteomes" id="UP000199126">
    <property type="component" value="Unassembled WGS sequence"/>
</dbReference>
<keyword evidence="7" id="KW-1185">Reference proteome</keyword>
<dbReference type="HAMAP" id="MF_00796">
    <property type="entry name" value="NTPase_1"/>
    <property type="match status" value="1"/>
</dbReference>
<dbReference type="Pfam" id="PF03266">
    <property type="entry name" value="NTPase_1"/>
    <property type="match status" value="1"/>
</dbReference>
<dbReference type="GO" id="GO:0017111">
    <property type="term" value="F:ribonucleoside triphosphate phosphatase activity"/>
    <property type="evidence" value="ECO:0007669"/>
    <property type="project" value="UniProtKB-UniRule"/>
</dbReference>
<gene>
    <name evidence="6" type="ORF">SAMN04487948_102474</name>
</gene>
<dbReference type="AlphaFoldDB" id="A0A1H8PSN0"/>
<dbReference type="PANTHER" id="PTHR43146">
    <property type="entry name" value="CANCER-RELATED NUCLEOSIDE-TRIPHOSPHATASE"/>
    <property type="match status" value="1"/>
</dbReference>
<keyword evidence="2 4" id="KW-0378">Hydrolase</keyword>
<evidence type="ECO:0000256" key="2">
    <source>
        <dbReference type="ARBA" id="ARBA00022801"/>
    </source>
</evidence>
<dbReference type="GO" id="GO:0005524">
    <property type="term" value="F:ATP binding"/>
    <property type="evidence" value="ECO:0007669"/>
    <property type="project" value="UniProtKB-UniRule"/>
</dbReference>
<dbReference type="InterPro" id="IPR003593">
    <property type="entry name" value="AAA+_ATPase"/>
</dbReference>
<dbReference type="SUPFAM" id="SSF52540">
    <property type="entry name" value="P-loop containing nucleoside triphosphate hydrolases"/>
    <property type="match status" value="1"/>
</dbReference>
<dbReference type="InterPro" id="IPR027417">
    <property type="entry name" value="P-loop_NTPase"/>
</dbReference>
<organism evidence="6 7">
    <name type="scientific">Halogranum amylolyticum</name>
    <dbReference type="NCBI Taxonomy" id="660520"/>
    <lineage>
        <taxon>Archaea</taxon>
        <taxon>Methanobacteriati</taxon>
        <taxon>Methanobacteriota</taxon>
        <taxon>Stenosarchaea group</taxon>
        <taxon>Halobacteria</taxon>
        <taxon>Halobacteriales</taxon>
        <taxon>Haloferacaceae</taxon>
    </lineage>
</organism>
<accession>A0A1H8PSN0</accession>
<dbReference type="RefSeq" id="WP_089821800.1">
    <property type="nucleotide sequence ID" value="NZ_FODV01000002.1"/>
</dbReference>
<keyword evidence="3 4" id="KW-0067">ATP-binding</keyword>
<dbReference type="EMBL" id="FODV01000002">
    <property type="protein sequence ID" value="SEO45009.1"/>
    <property type="molecule type" value="Genomic_DNA"/>
</dbReference>
<dbReference type="SMART" id="SM00382">
    <property type="entry name" value="AAA"/>
    <property type="match status" value="1"/>
</dbReference>
<reference evidence="7" key="1">
    <citation type="submission" date="2016-10" db="EMBL/GenBank/DDBJ databases">
        <authorList>
            <person name="Varghese N."/>
            <person name="Submissions S."/>
        </authorList>
    </citation>
    <scope>NUCLEOTIDE SEQUENCE [LARGE SCALE GENOMIC DNA]</scope>
    <source>
        <strain evidence="7">CGMCC 1.10121</strain>
    </source>
</reference>
<dbReference type="PANTHER" id="PTHR43146:SF1">
    <property type="entry name" value="CANCER-RELATED NUCLEOSIDE-TRIPHOSPHATASE"/>
    <property type="match status" value="1"/>
</dbReference>
<keyword evidence="1 4" id="KW-0547">Nucleotide-binding</keyword>
<comment type="catalytic activity">
    <reaction evidence="4">
        <text>a ribonucleoside 5'-triphosphate + H2O = a ribonucleoside 5'-diphosphate + phosphate + H(+)</text>
        <dbReference type="Rhea" id="RHEA:23680"/>
        <dbReference type="ChEBI" id="CHEBI:15377"/>
        <dbReference type="ChEBI" id="CHEBI:15378"/>
        <dbReference type="ChEBI" id="CHEBI:43474"/>
        <dbReference type="ChEBI" id="CHEBI:57930"/>
        <dbReference type="ChEBI" id="CHEBI:61557"/>
        <dbReference type="EC" id="3.6.1.15"/>
    </reaction>
</comment>
<dbReference type="NCBIfam" id="NF010248">
    <property type="entry name" value="PRK13695.1"/>
    <property type="match status" value="1"/>
</dbReference>
<evidence type="ECO:0000313" key="7">
    <source>
        <dbReference type="Proteomes" id="UP000199126"/>
    </source>
</evidence>
<comment type="caution">
    <text evidence="4">Lacks conserved residue(s) required for the propagation of feature annotation.</text>
</comment>
<evidence type="ECO:0000313" key="6">
    <source>
        <dbReference type="EMBL" id="SEO45009.1"/>
    </source>
</evidence>
<dbReference type="InterPro" id="IPR004948">
    <property type="entry name" value="Nuc-triphosphatase_THEP1"/>
</dbReference>
<dbReference type="CDD" id="cd19482">
    <property type="entry name" value="RecA-like_Thep1"/>
    <property type="match status" value="1"/>
</dbReference>
<evidence type="ECO:0000256" key="4">
    <source>
        <dbReference type="HAMAP-Rule" id="MF_00796"/>
    </source>
</evidence>
<dbReference type="OrthoDB" id="52698at2157"/>
<evidence type="ECO:0000256" key="3">
    <source>
        <dbReference type="ARBA" id="ARBA00022840"/>
    </source>
</evidence>